<gene>
    <name evidence="1" type="ORF">SAMN00790413_03159</name>
</gene>
<evidence type="ECO:0000313" key="2">
    <source>
        <dbReference type="Proteomes" id="UP000192582"/>
    </source>
</evidence>
<dbReference type="SUPFAM" id="SSF142906">
    <property type="entry name" value="YjbR-like"/>
    <property type="match status" value="1"/>
</dbReference>
<dbReference type="Pfam" id="PF04237">
    <property type="entry name" value="YjbR"/>
    <property type="match status" value="1"/>
</dbReference>
<dbReference type="InterPro" id="IPR058532">
    <property type="entry name" value="YjbR/MT2646/Rv2570-like"/>
</dbReference>
<dbReference type="AlphaFoldDB" id="A0A1W1VRV7"/>
<dbReference type="STRING" id="695939.SAMN00790413_03159"/>
<dbReference type="InterPro" id="IPR007351">
    <property type="entry name" value="YjbR"/>
</dbReference>
<dbReference type="Gene3D" id="3.90.1150.30">
    <property type="match status" value="1"/>
</dbReference>
<dbReference type="InterPro" id="IPR038056">
    <property type="entry name" value="YjbR-like_sf"/>
</dbReference>
<name>A0A1W1VRV7_9DEIO</name>
<evidence type="ECO:0000313" key="1">
    <source>
        <dbReference type="EMBL" id="SMB96112.1"/>
    </source>
</evidence>
<dbReference type="GO" id="GO:0003677">
    <property type="term" value="F:DNA binding"/>
    <property type="evidence" value="ECO:0007669"/>
    <property type="project" value="UniProtKB-KW"/>
</dbReference>
<reference evidence="1 2" key="1">
    <citation type="submission" date="2017-04" db="EMBL/GenBank/DDBJ databases">
        <authorList>
            <person name="Afonso C.L."/>
            <person name="Miller P.J."/>
            <person name="Scott M.A."/>
            <person name="Spackman E."/>
            <person name="Goraichik I."/>
            <person name="Dimitrov K.M."/>
            <person name="Suarez D.L."/>
            <person name="Swayne D.E."/>
        </authorList>
    </citation>
    <scope>NUCLEOTIDE SEQUENCE [LARGE SCALE GENOMIC DNA]</scope>
    <source>
        <strain evidence="1 2">KR-140</strain>
    </source>
</reference>
<dbReference type="OrthoDB" id="9789813at2"/>
<keyword evidence="2" id="KW-1185">Reference proteome</keyword>
<dbReference type="Proteomes" id="UP000192582">
    <property type="component" value="Unassembled WGS sequence"/>
</dbReference>
<dbReference type="RefSeq" id="WP_084050644.1">
    <property type="nucleotide sequence ID" value="NZ_FWWU01000009.1"/>
</dbReference>
<dbReference type="EMBL" id="FWWU01000009">
    <property type="protein sequence ID" value="SMB96112.1"/>
    <property type="molecule type" value="Genomic_DNA"/>
</dbReference>
<dbReference type="PANTHER" id="PTHR35145">
    <property type="entry name" value="CYTOPLASMIC PROTEIN-RELATED"/>
    <property type="match status" value="1"/>
</dbReference>
<organism evidence="1 2">
    <name type="scientific">Deinococcus hopiensis KR-140</name>
    <dbReference type="NCBI Taxonomy" id="695939"/>
    <lineage>
        <taxon>Bacteria</taxon>
        <taxon>Thermotogati</taxon>
        <taxon>Deinococcota</taxon>
        <taxon>Deinococci</taxon>
        <taxon>Deinococcales</taxon>
        <taxon>Deinococcaceae</taxon>
        <taxon>Deinococcus</taxon>
    </lineage>
</organism>
<accession>A0A1W1VRV7</accession>
<dbReference type="PANTHER" id="PTHR35145:SF1">
    <property type="entry name" value="CYTOPLASMIC PROTEIN"/>
    <property type="match status" value="1"/>
</dbReference>
<proteinExistence type="predicted"/>
<sequence>MRFIADVRALCAELTGSQETFPFGAATLVFKVGGKMYALTDLQGDPVALSVKVRPEYGEELRAAHGAITPGHHLNKRHWVTLRLDGTLPKGLATELLRESHTLVVKGLTKAQRAALGVE</sequence>
<keyword evidence="1" id="KW-0238">DNA-binding</keyword>
<protein>
    <submittedName>
        <fullName evidence="1">Predicted DNA-binding protein, MmcQ/YjbR family</fullName>
    </submittedName>
</protein>